<protein>
    <recommendedName>
        <fullName evidence="3">Required for respiratory growth protein 9, mitochondrial</fullName>
    </recommendedName>
</protein>
<dbReference type="PANTHER" id="PTHR13475:SF3">
    <property type="entry name" value="NEUGRIN"/>
    <property type="match status" value="1"/>
</dbReference>
<evidence type="ECO:0000256" key="4">
    <source>
        <dbReference type="SAM" id="MobiDB-lite"/>
    </source>
</evidence>
<dbReference type="AlphaFoldDB" id="A0A9P5PP16"/>
<comment type="similarity">
    <text evidence="2">Belongs to the RRG9 family.</text>
</comment>
<dbReference type="InterPro" id="IPR010487">
    <property type="entry name" value="NGRN/Rrg9"/>
</dbReference>
<feature type="compositionally biased region" description="Polar residues" evidence="4">
    <location>
        <begin position="54"/>
        <end position="66"/>
    </location>
</feature>
<evidence type="ECO:0000256" key="2">
    <source>
        <dbReference type="ARBA" id="ARBA00010895"/>
    </source>
</evidence>
<gene>
    <name evidence="5" type="ORF">BDP27DRAFT_1404245</name>
</gene>
<feature type="compositionally biased region" description="Acidic residues" evidence="4">
    <location>
        <begin position="43"/>
        <end position="53"/>
    </location>
</feature>
<dbReference type="Pfam" id="PF06413">
    <property type="entry name" value="Neugrin"/>
    <property type="match status" value="1"/>
</dbReference>
<accession>A0A9P5PP16</accession>
<evidence type="ECO:0000313" key="6">
    <source>
        <dbReference type="Proteomes" id="UP000772434"/>
    </source>
</evidence>
<comment type="function">
    <text evidence="1">Required for respiratory activity and maintenance and expression of the mitochondrial genome.</text>
</comment>
<comment type="caution">
    <text evidence="5">The sequence shown here is derived from an EMBL/GenBank/DDBJ whole genome shotgun (WGS) entry which is preliminary data.</text>
</comment>
<feature type="region of interest" description="Disordered" evidence="4">
    <location>
        <begin position="35"/>
        <end position="79"/>
    </location>
</feature>
<dbReference type="GO" id="GO:0005634">
    <property type="term" value="C:nucleus"/>
    <property type="evidence" value="ECO:0007669"/>
    <property type="project" value="TreeGrafter"/>
</dbReference>
<organism evidence="5 6">
    <name type="scientific">Rhodocollybia butyracea</name>
    <dbReference type="NCBI Taxonomy" id="206335"/>
    <lineage>
        <taxon>Eukaryota</taxon>
        <taxon>Fungi</taxon>
        <taxon>Dikarya</taxon>
        <taxon>Basidiomycota</taxon>
        <taxon>Agaricomycotina</taxon>
        <taxon>Agaricomycetes</taxon>
        <taxon>Agaricomycetidae</taxon>
        <taxon>Agaricales</taxon>
        <taxon>Marasmiineae</taxon>
        <taxon>Omphalotaceae</taxon>
        <taxon>Rhodocollybia</taxon>
    </lineage>
</organism>
<dbReference type="Proteomes" id="UP000772434">
    <property type="component" value="Unassembled WGS sequence"/>
</dbReference>
<name>A0A9P5PP16_9AGAR</name>
<evidence type="ECO:0000256" key="1">
    <source>
        <dbReference type="ARBA" id="ARBA00003548"/>
    </source>
</evidence>
<sequence>MIVSVSLASWRDYISVVCAVKNAPAGFSRQWRAASGSSTPSIFDDDSPVDLSEDNYSVRSTSTTPYHRQKPPKEPTPEAHKIHRQVMRDNFPDGWNPPRKLSREAMEGLRQLHHLDKAKFTTPVLAEKFRISPEAVRRILKSNWEQPKEKRVKHAEKDRQHMLLNRLRDKMRERKEIEEILQAKHGRDLGSRRQGQVHVRVVVLTFPSLL</sequence>
<proteinExistence type="inferred from homology"/>
<evidence type="ECO:0000256" key="3">
    <source>
        <dbReference type="ARBA" id="ARBA00013566"/>
    </source>
</evidence>
<dbReference type="EMBL" id="JADNRY010000082">
    <property type="protein sequence ID" value="KAF9066806.1"/>
    <property type="molecule type" value="Genomic_DNA"/>
</dbReference>
<dbReference type="PANTHER" id="PTHR13475">
    <property type="entry name" value="NEUGRIN"/>
    <property type="match status" value="1"/>
</dbReference>
<evidence type="ECO:0000313" key="5">
    <source>
        <dbReference type="EMBL" id="KAF9066806.1"/>
    </source>
</evidence>
<reference evidence="5" key="1">
    <citation type="submission" date="2020-11" db="EMBL/GenBank/DDBJ databases">
        <authorList>
            <consortium name="DOE Joint Genome Institute"/>
            <person name="Ahrendt S."/>
            <person name="Riley R."/>
            <person name="Andreopoulos W."/>
            <person name="Labutti K."/>
            <person name="Pangilinan J."/>
            <person name="Ruiz-Duenas F.J."/>
            <person name="Barrasa J.M."/>
            <person name="Sanchez-Garcia M."/>
            <person name="Camarero S."/>
            <person name="Miyauchi S."/>
            <person name="Serrano A."/>
            <person name="Linde D."/>
            <person name="Babiker R."/>
            <person name="Drula E."/>
            <person name="Ayuso-Fernandez I."/>
            <person name="Pacheco R."/>
            <person name="Padilla G."/>
            <person name="Ferreira P."/>
            <person name="Barriuso J."/>
            <person name="Kellner H."/>
            <person name="Castanera R."/>
            <person name="Alfaro M."/>
            <person name="Ramirez L."/>
            <person name="Pisabarro A.G."/>
            <person name="Kuo A."/>
            <person name="Tritt A."/>
            <person name="Lipzen A."/>
            <person name="He G."/>
            <person name="Yan M."/>
            <person name="Ng V."/>
            <person name="Cullen D."/>
            <person name="Martin F."/>
            <person name="Rosso M.-N."/>
            <person name="Henrissat B."/>
            <person name="Hibbett D."/>
            <person name="Martinez A.T."/>
            <person name="Grigoriev I.V."/>
        </authorList>
    </citation>
    <scope>NUCLEOTIDE SEQUENCE</scope>
    <source>
        <strain evidence="5">AH 40177</strain>
    </source>
</reference>
<keyword evidence="6" id="KW-1185">Reference proteome</keyword>
<dbReference type="OrthoDB" id="5578174at2759"/>